<evidence type="ECO:0000313" key="16">
    <source>
        <dbReference type="EMBL" id="KAK9730543.1"/>
    </source>
</evidence>
<dbReference type="PANTHER" id="PTHR20902:SF0">
    <property type="entry name" value="TRAFFICKING PROTEIN PARTICLE COMPLEX SUBUNIT 5"/>
    <property type="match status" value="1"/>
</dbReference>
<dbReference type="Pfam" id="PF04051">
    <property type="entry name" value="TRAPP"/>
    <property type="match status" value="1"/>
</dbReference>
<dbReference type="GO" id="GO:1990070">
    <property type="term" value="C:TRAPPI protein complex"/>
    <property type="evidence" value="ECO:0007669"/>
    <property type="project" value="TreeGrafter"/>
</dbReference>
<dbReference type="InterPro" id="IPR039417">
    <property type="entry name" value="Peptidase_C1A_papain-like"/>
</dbReference>
<organism evidence="16 17">
    <name type="scientific">Popillia japonica</name>
    <name type="common">Japanese beetle</name>
    <dbReference type="NCBI Taxonomy" id="7064"/>
    <lineage>
        <taxon>Eukaryota</taxon>
        <taxon>Metazoa</taxon>
        <taxon>Ecdysozoa</taxon>
        <taxon>Arthropoda</taxon>
        <taxon>Hexapoda</taxon>
        <taxon>Insecta</taxon>
        <taxon>Pterygota</taxon>
        <taxon>Neoptera</taxon>
        <taxon>Endopterygota</taxon>
        <taxon>Coleoptera</taxon>
        <taxon>Polyphaga</taxon>
        <taxon>Scarabaeiformia</taxon>
        <taxon>Scarabaeidae</taxon>
        <taxon>Rutelinae</taxon>
        <taxon>Popillia</taxon>
    </lineage>
</organism>
<evidence type="ECO:0000256" key="8">
    <source>
        <dbReference type="ARBA" id="ARBA00022801"/>
    </source>
</evidence>
<dbReference type="InterPro" id="IPR016696">
    <property type="entry name" value="TRAPP-I_su5"/>
</dbReference>
<keyword evidence="7" id="KW-0645">Protease</keyword>
<comment type="similarity">
    <text evidence="4">Belongs to the TRAPP small subunits family. BET3 subfamily.</text>
</comment>
<dbReference type="PROSITE" id="PS00639">
    <property type="entry name" value="THIOL_PROTEASE_HIS"/>
    <property type="match status" value="1"/>
</dbReference>
<dbReference type="Pfam" id="PF00112">
    <property type="entry name" value="Peptidase_C1"/>
    <property type="match status" value="1"/>
</dbReference>
<accession>A0AAW1L8S5</accession>
<evidence type="ECO:0000313" key="17">
    <source>
        <dbReference type="Proteomes" id="UP001458880"/>
    </source>
</evidence>
<dbReference type="InterPro" id="IPR038765">
    <property type="entry name" value="Papain-like_cys_pep_sf"/>
</dbReference>
<dbReference type="SUPFAM" id="SSF54001">
    <property type="entry name" value="Cysteine proteinases"/>
    <property type="match status" value="1"/>
</dbReference>
<dbReference type="SUPFAM" id="SSF111126">
    <property type="entry name" value="Ligand-binding domain in the NO signalling and Golgi transport"/>
    <property type="match status" value="1"/>
</dbReference>
<proteinExistence type="inferred from homology"/>
<evidence type="ECO:0000256" key="6">
    <source>
        <dbReference type="ARBA" id="ARBA00022448"/>
    </source>
</evidence>
<keyword evidence="11" id="KW-0931">ER-Golgi transport</keyword>
<dbReference type="GO" id="GO:0006888">
    <property type="term" value="P:endoplasmic reticulum to Golgi vesicle-mediated transport"/>
    <property type="evidence" value="ECO:0007669"/>
    <property type="project" value="TreeGrafter"/>
</dbReference>
<sequence>MSLTNRNRSSILDKPLSRGKGEVSLSCFALLFSEVVQYCQNKSHTVPELQTKLHDLGRNVGTKLIDLYFVRERNGKREIKLLNILLFIKSTFWKALFGREADKLEHSNDDESTYYLMEKDPLVNRFISVPRDKGSLNCAVFVAGIIEAVLTGTGFPAKVTAHWHKALERNYSMTMKWLILTTLFAIANAQFGLPNLGKTASQGLNTASSAAKNVQNAAQKLVEADWKDFGSVFNKTYATPALAEIAKQNFITNRADILKFNENALVNGFTLKLNQFADLVLDEFNKIYNGFKGGNLKKREPPFTPTEYKPAAEKAKPKGVDWREKGGVSPVKFQNQCASCHAFSAAGAVEGHYFRKTGKLVELSPQNLLDCPQTLKYQNFGCKGGGYVDEDLKYIWKNPGISDEAVYSYEGVDGSCRYKKSTDIGITGYVEIPIGDEKALEDVVANLGPVAVGVDAGHESFQFYSDGIYYEKECKNEGKDINHAMLVVGFGEEADGKKYWIVKNSYGEKWGENGYIKMAKDKGNHCGIATSAVYPLV</sequence>
<dbReference type="CDD" id="cd02248">
    <property type="entry name" value="Peptidase_C1A"/>
    <property type="match status" value="1"/>
</dbReference>
<comment type="similarity">
    <text evidence="5">Belongs to the peptidase C1 family.</text>
</comment>
<evidence type="ECO:0000256" key="10">
    <source>
        <dbReference type="ARBA" id="ARBA00022824"/>
    </source>
</evidence>
<feature type="domain" description="Peptidase C1A papain C-terminal" evidence="14">
    <location>
        <begin position="316"/>
        <end position="536"/>
    </location>
</feature>
<dbReference type="Gene3D" id="3.90.70.10">
    <property type="entry name" value="Cysteine proteinases"/>
    <property type="match status" value="1"/>
</dbReference>
<protein>
    <recommendedName>
        <fullName evidence="13">Trafficking protein particle complex subunit 5</fullName>
    </recommendedName>
</protein>
<keyword evidence="6" id="KW-0813">Transport</keyword>
<dbReference type="PANTHER" id="PTHR20902">
    <property type="entry name" value="41-2 PROTEIN ANTIGEN-RELATED"/>
    <property type="match status" value="1"/>
</dbReference>
<feature type="domain" description="Cathepsin propeptide inhibitor" evidence="15">
    <location>
        <begin position="226"/>
        <end position="284"/>
    </location>
</feature>
<comment type="subcellular location">
    <subcellularLocation>
        <location evidence="3">Endoplasmic reticulum</location>
    </subcellularLocation>
    <subcellularLocation>
        <location evidence="2">Golgi apparatus</location>
        <location evidence="2">cis-Golgi network</location>
    </subcellularLocation>
</comment>
<evidence type="ECO:0000259" key="14">
    <source>
        <dbReference type="SMART" id="SM00645"/>
    </source>
</evidence>
<keyword evidence="10" id="KW-0256">Endoplasmic reticulum</keyword>
<dbReference type="AlphaFoldDB" id="A0AAW1L8S5"/>
<keyword evidence="12" id="KW-0333">Golgi apparatus</keyword>
<evidence type="ECO:0000256" key="2">
    <source>
        <dbReference type="ARBA" id="ARBA00004222"/>
    </source>
</evidence>
<dbReference type="Gene3D" id="3.30.1380.20">
    <property type="entry name" value="Trafficking protein particle complex subunit 3"/>
    <property type="match status" value="1"/>
</dbReference>
<dbReference type="EMBL" id="JASPKY010000145">
    <property type="protein sequence ID" value="KAK9730543.1"/>
    <property type="molecule type" value="Genomic_DNA"/>
</dbReference>
<dbReference type="InterPro" id="IPR024096">
    <property type="entry name" value="NO_sig/Golgi_transp_ligand-bd"/>
</dbReference>
<comment type="caution">
    <text evidence="16">The sequence shown here is derived from an EMBL/GenBank/DDBJ whole genome shotgun (WGS) entry which is preliminary data.</text>
</comment>
<evidence type="ECO:0000256" key="4">
    <source>
        <dbReference type="ARBA" id="ARBA00006218"/>
    </source>
</evidence>
<dbReference type="SMART" id="SM00645">
    <property type="entry name" value="Pept_C1"/>
    <property type="match status" value="1"/>
</dbReference>
<evidence type="ECO:0000256" key="3">
    <source>
        <dbReference type="ARBA" id="ARBA00004240"/>
    </source>
</evidence>
<keyword evidence="9" id="KW-0788">Thiol protease</keyword>
<evidence type="ECO:0000256" key="12">
    <source>
        <dbReference type="ARBA" id="ARBA00023034"/>
    </source>
</evidence>
<dbReference type="FunFam" id="3.90.70.10:FF:000006">
    <property type="entry name" value="Cathepsin S"/>
    <property type="match status" value="1"/>
</dbReference>
<dbReference type="GO" id="GO:1990072">
    <property type="term" value="C:TRAPPIII protein complex"/>
    <property type="evidence" value="ECO:0007669"/>
    <property type="project" value="TreeGrafter"/>
</dbReference>
<dbReference type="InterPro" id="IPR000668">
    <property type="entry name" value="Peptidase_C1A_C"/>
</dbReference>
<evidence type="ECO:0000259" key="15">
    <source>
        <dbReference type="SMART" id="SM00848"/>
    </source>
</evidence>
<dbReference type="GO" id="GO:0006508">
    <property type="term" value="P:proteolysis"/>
    <property type="evidence" value="ECO:0007669"/>
    <property type="project" value="UniProtKB-KW"/>
</dbReference>
<evidence type="ECO:0000256" key="11">
    <source>
        <dbReference type="ARBA" id="ARBA00022892"/>
    </source>
</evidence>
<evidence type="ECO:0000256" key="7">
    <source>
        <dbReference type="ARBA" id="ARBA00022670"/>
    </source>
</evidence>
<name>A0AAW1L8S5_POPJA</name>
<dbReference type="Pfam" id="PF08246">
    <property type="entry name" value="Inhibitor_I29"/>
    <property type="match status" value="1"/>
</dbReference>
<dbReference type="InterPro" id="IPR013201">
    <property type="entry name" value="Prot_inhib_I29"/>
</dbReference>
<dbReference type="FunFam" id="3.30.1380.20:FF:000005">
    <property type="entry name" value="Trafficking protein particle complex subunit 5"/>
    <property type="match status" value="1"/>
</dbReference>
<dbReference type="SMART" id="SM00848">
    <property type="entry name" value="Inhibitor_I29"/>
    <property type="match status" value="1"/>
</dbReference>
<keyword evidence="8" id="KW-0378">Hydrolase</keyword>
<evidence type="ECO:0000256" key="5">
    <source>
        <dbReference type="ARBA" id="ARBA00008455"/>
    </source>
</evidence>
<comment type="function">
    <text evidence="1">May play a role in vesicular transport from endoplasmic reticulum to Golgi.</text>
</comment>
<dbReference type="InterPro" id="IPR007194">
    <property type="entry name" value="TRAPP_component"/>
</dbReference>
<evidence type="ECO:0000256" key="9">
    <source>
        <dbReference type="ARBA" id="ARBA00022807"/>
    </source>
</evidence>
<dbReference type="CDD" id="cd14943">
    <property type="entry name" value="TRAPPC5_Trs31"/>
    <property type="match status" value="1"/>
</dbReference>
<dbReference type="InterPro" id="IPR025660">
    <property type="entry name" value="Pept_his_AS"/>
</dbReference>
<dbReference type="GO" id="GO:1990071">
    <property type="term" value="C:TRAPPII protein complex"/>
    <property type="evidence" value="ECO:0007669"/>
    <property type="project" value="TreeGrafter"/>
</dbReference>
<dbReference type="Proteomes" id="UP001458880">
    <property type="component" value="Unassembled WGS sequence"/>
</dbReference>
<keyword evidence="17" id="KW-1185">Reference proteome</keyword>
<dbReference type="GO" id="GO:0005783">
    <property type="term" value="C:endoplasmic reticulum"/>
    <property type="evidence" value="ECO:0007669"/>
    <property type="project" value="UniProtKB-SubCell"/>
</dbReference>
<evidence type="ECO:0000256" key="1">
    <source>
        <dbReference type="ARBA" id="ARBA00002910"/>
    </source>
</evidence>
<reference evidence="16 17" key="1">
    <citation type="journal article" date="2024" name="BMC Genomics">
        <title>De novo assembly and annotation of Popillia japonica's genome with initial clues to its potential as an invasive pest.</title>
        <authorList>
            <person name="Cucini C."/>
            <person name="Boschi S."/>
            <person name="Funari R."/>
            <person name="Cardaioli E."/>
            <person name="Iannotti N."/>
            <person name="Marturano G."/>
            <person name="Paoli F."/>
            <person name="Bruttini M."/>
            <person name="Carapelli A."/>
            <person name="Frati F."/>
            <person name="Nardi F."/>
        </authorList>
    </citation>
    <scope>NUCLEOTIDE SEQUENCE [LARGE SCALE GENOMIC DNA]</scope>
    <source>
        <strain evidence="16">DMR45628</strain>
    </source>
</reference>
<gene>
    <name evidence="16" type="ORF">QE152_g14388</name>
</gene>
<dbReference type="PRINTS" id="PR00705">
    <property type="entry name" value="PAPAIN"/>
</dbReference>
<dbReference type="GO" id="GO:0008234">
    <property type="term" value="F:cysteine-type peptidase activity"/>
    <property type="evidence" value="ECO:0007669"/>
    <property type="project" value="UniProtKB-KW"/>
</dbReference>
<evidence type="ECO:0000256" key="13">
    <source>
        <dbReference type="ARBA" id="ARBA00068379"/>
    </source>
</evidence>